<reference evidence="1 2" key="1">
    <citation type="journal article" date="2019" name="Microbiol. Resour. Announc.">
        <title>Complete Genome Sequence of Halomonas sulfidaeris Strain Esulfide1 Isolated from a Metal Sulfide Rock at a Depth of 2,200 Meters, Obtained Using Nanopore Sequencing.</title>
        <authorList>
            <person name="Saito M."/>
            <person name="Nishigata A."/>
            <person name="Galipon J."/>
            <person name="Arakawa K."/>
        </authorList>
    </citation>
    <scope>NUCLEOTIDE SEQUENCE [LARGE SCALE GENOMIC DNA]</scope>
    <source>
        <strain evidence="1 2">ATCC BAA-803</strain>
    </source>
</reference>
<evidence type="ECO:0000313" key="2">
    <source>
        <dbReference type="Proteomes" id="UP000320231"/>
    </source>
</evidence>
<dbReference type="EMBL" id="AP019514">
    <property type="protein sequence ID" value="BBI62146.1"/>
    <property type="molecule type" value="Genomic_DNA"/>
</dbReference>
<dbReference type="AlphaFoldDB" id="A0A455U7Q2"/>
<proteinExistence type="predicted"/>
<name>A0A455U7Q2_9GAMM</name>
<sequence>MPPTLNWTAYGTGTSGNAQIMAISQLLQAEHGTQSRVIPGENDTMRMTPLKTGRVDLCACGIASYYGSEGVMMFARPDWGRNPFALYQPPWPALAWAWPWRGCRT</sequence>
<organism evidence="1 2">
    <name type="scientific">Vreelandella sulfidaeris</name>
    <dbReference type="NCBI Taxonomy" id="115553"/>
    <lineage>
        <taxon>Bacteria</taxon>
        <taxon>Pseudomonadati</taxon>
        <taxon>Pseudomonadota</taxon>
        <taxon>Gammaproteobacteria</taxon>
        <taxon>Oceanospirillales</taxon>
        <taxon>Halomonadaceae</taxon>
        <taxon>Vreelandella</taxon>
    </lineage>
</organism>
<dbReference type="KEGG" id="hsr:HSBAA_34520"/>
<accession>A0A455U7Q2</accession>
<gene>
    <name evidence="1" type="ORF">HSBAA_34520</name>
</gene>
<protein>
    <recommendedName>
        <fullName evidence="3">PBP domain-containing protein</fullName>
    </recommendedName>
</protein>
<dbReference type="Proteomes" id="UP000320231">
    <property type="component" value="Chromosome"/>
</dbReference>
<evidence type="ECO:0008006" key="3">
    <source>
        <dbReference type="Google" id="ProtNLM"/>
    </source>
</evidence>
<evidence type="ECO:0000313" key="1">
    <source>
        <dbReference type="EMBL" id="BBI62146.1"/>
    </source>
</evidence>